<proteinExistence type="predicted"/>
<evidence type="ECO:0000256" key="1">
    <source>
        <dbReference type="SAM" id="SignalP"/>
    </source>
</evidence>
<keyword evidence="1" id="KW-0732">Signal</keyword>
<dbReference type="Proteomes" id="UP001241110">
    <property type="component" value="Unassembled WGS sequence"/>
</dbReference>
<feature type="chain" id="PRO_5042057666" evidence="1">
    <location>
        <begin position="23"/>
        <end position="515"/>
    </location>
</feature>
<feature type="signal peptide" evidence="1">
    <location>
        <begin position="1"/>
        <end position="22"/>
    </location>
</feature>
<dbReference type="RefSeq" id="WP_313976638.1">
    <property type="nucleotide sequence ID" value="NZ_JASJOS010000002.1"/>
</dbReference>
<gene>
    <name evidence="2" type="ORF">QNI16_06200</name>
</gene>
<dbReference type="InterPro" id="IPR011990">
    <property type="entry name" value="TPR-like_helical_dom_sf"/>
</dbReference>
<comment type="caution">
    <text evidence="2">The sequence shown here is derived from an EMBL/GenBank/DDBJ whole genome shotgun (WGS) entry which is preliminary data.</text>
</comment>
<name>A0AAE3QN39_9BACT</name>
<protein>
    <submittedName>
        <fullName evidence="2">SusD/RagB family nutrient-binding outer membrane lipoprotein</fullName>
    </submittedName>
</protein>
<keyword evidence="2" id="KW-0449">Lipoprotein</keyword>
<accession>A0AAE3QN39</accession>
<dbReference type="Gene3D" id="1.25.40.390">
    <property type="match status" value="1"/>
</dbReference>
<dbReference type="PROSITE" id="PS51257">
    <property type="entry name" value="PROKAR_LIPOPROTEIN"/>
    <property type="match status" value="1"/>
</dbReference>
<dbReference type="AlphaFoldDB" id="A0AAE3QN39"/>
<sequence>MRKLSIVICLFAAVLSSCNNYLDVNKNPNAPTAVTPELVLPQALTATALVLNNYNTYGSQLGGYAANAGGYGGFNENVSYAFTPNNYSGLWAVTYDNLEDYQYIINQTADVDADIYFNAAARVMRVYDFQLLVDTYNNVPYTDALKGADMLTPTYDKGEDIYVSLAKELDDAIAAIKKGQAASVAPNAIDNYDVLFGGDMDSWIQLANTIKLRLMVRANGKVTFGNTSFDPAGFLTTDALINPGYTRDNNKQNPEWNTWAFSYNGSDGNKAWLPSTFIMAFYNGVKLKDPGRGAKMYYQFPSTGTNQLGFESTGIPKSPSGSFWYPGTERTGTVAGGSTGALKGPDAGFPLLTAAESYFLQAEGVLDNILTGDAKALFESGITASFEYVYMLPNGSYSGTPDADAASYIANNSTSRLVNFNLATTTEQKREAIVTQKYIALNMIDSHEGWNEYRRTGYPVVSGTAATSTFASSVSQSTRPDKLPSRILYPASEIQYNPTNVETADSFNSLIFWAK</sequence>
<organism evidence="2 3">
    <name type="scientific">Xanthocytophaga flava</name>
    <dbReference type="NCBI Taxonomy" id="3048013"/>
    <lineage>
        <taxon>Bacteria</taxon>
        <taxon>Pseudomonadati</taxon>
        <taxon>Bacteroidota</taxon>
        <taxon>Cytophagia</taxon>
        <taxon>Cytophagales</taxon>
        <taxon>Rhodocytophagaceae</taxon>
        <taxon>Xanthocytophaga</taxon>
    </lineage>
</organism>
<dbReference type="EMBL" id="JASJOS010000002">
    <property type="protein sequence ID" value="MDJ1480070.1"/>
    <property type="molecule type" value="Genomic_DNA"/>
</dbReference>
<dbReference type="SUPFAM" id="SSF48452">
    <property type="entry name" value="TPR-like"/>
    <property type="match status" value="1"/>
</dbReference>
<dbReference type="Pfam" id="PF12771">
    <property type="entry name" value="SusD-like_2"/>
    <property type="match status" value="1"/>
</dbReference>
<reference evidence="2" key="1">
    <citation type="submission" date="2023-05" db="EMBL/GenBank/DDBJ databases">
        <authorList>
            <person name="Zhang X."/>
        </authorList>
    </citation>
    <scope>NUCLEOTIDE SEQUENCE</scope>
    <source>
        <strain evidence="2">YF14B1</strain>
    </source>
</reference>
<evidence type="ECO:0000313" key="3">
    <source>
        <dbReference type="Proteomes" id="UP001241110"/>
    </source>
</evidence>
<evidence type="ECO:0000313" key="2">
    <source>
        <dbReference type="EMBL" id="MDJ1480070.1"/>
    </source>
</evidence>
<dbReference type="InterPro" id="IPR041662">
    <property type="entry name" value="SusD-like_2"/>
</dbReference>